<comment type="similarity">
    <text evidence="1">Belongs to the glycosyl hydrolase 13 family.</text>
</comment>
<dbReference type="Proteomes" id="UP001212085">
    <property type="component" value="Chromosome"/>
</dbReference>
<comment type="catalytic activity">
    <reaction evidence="4">
        <text>Hydrolysis of (1-&gt;6)-alpha-D-glucosidic linkages in (1-&gt;6)-alpha-D-glucans and derived oligosaccharides.</text>
        <dbReference type="EC" id="3.2.1.70"/>
    </reaction>
</comment>
<dbReference type="GO" id="GO:0043896">
    <property type="term" value="F:glucan 1,6-alpha-glucosidase activity"/>
    <property type="evidence" value="ECO:0007669"/>
    <property type="project" value="UniProtKB-EC"/>
</dbReference>
<dbReference type="EMBL" id="VUNP01000003">
    <property type="protein sequence ID" value="MST53034.1"/>
    <property type="molecule type" value="Genomic_DNA"/>
</dbReference>
<dbReference type="PANTHER" id="PTHR10357:SF184">
    <property type="entry name" value="OLIGO-1,6-GLUCOSIDASE 1"/>
    <property type="match status" value="1"/>
</dbReference>
<dbReference type="FunFam" id="3.20.20.80:FF:000064">
    <property type="entry name" value="Oligo-1,6-glucosidase"/>
    <property type="match status" value="1"/>
</dbReference>
<evidence type="ECO:0000259" key="11">
    <source>
        <dbReference type="SMART" id="SM00642"/>
    </source>
</evidence>
<evidence type="ECO:0000256" key="9">
    <source>
        <dbReference type="ARBA" id="ARBA00081848"/>
    </source>
</evidence>
<accession>A0A6N7X3I5</accession>
<dbReference type="CDD" id="cd11333">
    <property type="entry name" value="AmyAc_SI_OligoGlu_DGase"/>
    <property type="match status" value="1"/>
</dbReference>
<keyword evidence="2" id="KW-0378">Hydrolase</keyword>
<dbReference type="EC" id="3.2.1.70" evidence="6"/>
<dbReference type="SMART" id="SM00642">
    <property type="entry name" value="Aamy"/>
    <property type="match status" value="1"/>
</dbReference>
<evidence type="ECO:0000256" key="4">
    <source>
        <dbReference type="ARBA" id="ARBA00050879"/>
    </source>
</evidence>
<feature type="domain" description="Glycosyl hydrolase family 13 catalytic" evidence="11">
    <location>
        <begin position="13"/>
        <end position="418"/>
    </location>
</feature>
<reference evidence="13 15" key="2">
    <citation type="submission" date="2022-12" db="EMBL/GenBank/DDBJ databases">
        <title>Streptococcus alactolyticus LGM, complete genome.</title>
        <authorList>
            <person name="Liu Z."/>
            <person name="Mu C."/>
            <person name="Zhu W."/>
        </authorList>
    </citation>
    <scope>NUCLEOTIDE SEQUENCE [LARGE SCALE GENOMIC DNA]</scope>
    <source>
        <strain evidence="13 15">LGM</strain>
    </source>
</reference>
<keyword evidence="15" id="KW-1185">Reference proteome</keyword>
<evidence type="ECO:0000256" key="6">
    <source>
        <dbReference type="ARBA" id="ARBA00066532"/>
    </source>
</evidence>
<organism evidence="12 14">
    <name type="scientific">Streptococcus alactolyticus</name>
    <dbReference type="NCBI Taxonomy" id="29389"/>
    <lineage>
        <taxon>Bacteria</taxon>
        <taxon>Bacillati</taxon>
        <taxon>Bacillota</taxon>
        <taxon>Bacilli</taxon>
        <taxon>Lactobacillales</taxon>
        <taxon>Streptococcaceae</taxon>
        <taxon>Streptococcus</taxon>
    </lineage>
</organism>
<dbReference type="AlphaFoldDB" id="A0A6N7X3I5"/>
<dbReference type="Pfam" id="PF00128">
    <property type="entry name" value="Alpha-amylase"/>
    <property type="match status" value="1"/>
</dbReference>
<dbReference type="FunFam" id="3.90.400.10:FF:000002">
    <property type="entry name" value="Sucrose isomerase"/>
    <property type="match status" value="1"/>
</dbReference>
<evidence type="ECO:0000256" key="3">
    <source>
        <dbReference type="ARBA" id="ARBA00023295"/>
    </source>
</evidence>
<dbReference type="EMBL" id="CP114883">
    <property type="protein sequence ID" value="WBB06997.1"/>
    <property type="molecule type" value="Genomic_DNA"/>
</dbReference>
<protein>
    <recommendedName>
        <fullName evidence="7">Glucan 1,6-alpha-glucosidase</fullName>
        <ecNumber evidence="6">3.2.1.70</ecNumber>
    </recommendedName>
    <alternativeName>
        <fullName evidence="9">Dextran glucosidase</fullName>
    </alternativeName>
    <alternativeName>
        <fullName evidence="10">Exo-1,6-alpha-glucosidase</fullName>
    </alternativeName>
    <alternativeName>
        <fullName evidence="8">Glucodextranase</fullName>
    </alternativeName>
</protein>
<evidence type="ECO:0000256" key="2">
    <source>
        <dbReference type="ARBA" id="ARBA00022801"/>
    </source>
</evidence>
<dbReference type="RefSeq" id="WP_154454264.1">
    <property type="nucleotide sequence ID" value="NZ_BRXN01000012.1"/>
</dbReference>
<comment type="function">
    <text evidence="5">The physiological substrates may be short isomaltosaccharides.</text>
</comment>
<keyword evidence="3" id="KW-0326">Glycosidase</keyword>
<dbReference type="GO" id="GO:0004556">
    <property type="term" value="F:alpha-amylase activity"/>
    <property type="evidence" value="ECO:0007669"/>
    <property type="project" value="TreeGrafter"/>
</dbReference>
<dbReference type="InterPro" id="IPR017853">
    <property type="entry name" value="GH"/>
</dbReference>
<evidence type="ECO:0000256" key="5">
    <source>
        <dbReference type="ARBA" id="ARBA00058853"/>
    </source>
</evidence>
<dbReference type="Pfam" id="PF16657">
    <property type="entry name" value="Malt_amylase_C"/>
    <property type="match status" value="1"/>
</dbReference>
<evidence type="ECO:0000313" key="12">
    <source>
        <dbReference type="EMBL" id="MST53034.1"/>
    </source>
</evidence>
<evidence type="ECO:0000256" key="10">
    <source>
        <dbReference type="ARBA" id="ARBA00082008"/>
    </source>
</evidence>
<dbReference type="Proteomes" id="UP000471052">
    <property type="component" value="Unassembled WGS sequence"/>
</dbReference>
<name>A0A6N7X3I5_STRAY</name>
<evidence type="ECO:0000313" key="13">
    <source>
        <dbReference type="EMBL" id="WBB06997.1"/>
    </source>
</evidence>
<dbReference type="Gene3D" id="2.60.40.1180">
    <property type="entry name" value="Golgi alpha-mannosidase II"/>
    <property type="match status" value="1"/>
</dbReference>
<dbReference type="InterPro" id="IPR006047">
    <property type="entry name" value="GH13_cat_dom"/>
</dbReference>
<dbReference type="InterPro" id="IPR032091">
    <property type="entry name" value="Malt_amylase-like_C"/>
</dbReference>
<dbReference type="OrthoDB" id="9805159at2"/>
<gene>
    <name evidence="12" type="ORF">FYJ82_00970</name>
    <name evidence="13" type="ORF">O6R09_03490</name>
</gene>
<dbReference type="Gene3D" id="3.90.400.10">
    <property type="entry name" value="Oligo-1,6-glucosidase, Domain 2"/>
    <property type="match status" value="1"/>
</dbReference>
<dbReference type="InterPro" id="IPR013780">
    <property type="entry name" value="Glyco_hydro_b"/>
</dbReference>
<dbReference type="GeneID" id="99637223"/>
<dbReference type="SUPFAM" id="SSF51445">
    <property type="entry name" value="(Trans)glycosidases"/>
    <property type="match status" value="1"/>
</dbReference>
<evidence type="ECO:0000256" key="7">
    <source>
        <dbReference type="ARBA" id="ARBA00070448"/>
    </source>
</evidence>
<dbReference type="NCBIfam" id="NF008183">
    <property type="entry name" value="PRK10933.1"/>
    <property type="match status" value="1"/>
</dbReference>
<proteinExistence type="inferred from homology"/>
<sequence length="560" mass="65661">MEKDWWKHSVVYQVYPQSFKDSNADGIGDLKGIIEKLPYLATLGIDVIWLNPIYESPGVDNGYDISDYYKIDPKYGQLDDLKTLLEEAHKIGIKVILDLVVNHTSDKHRWFEESKKSQDNPYSDYYIWKDPKPDGSEPTNWGSTFGGSAWEYVPERNQYYLHCFAKEQPDLNWDNPKLREEIFQMIDWWFQFGIDGFRVDVITLISKDLNYPDAPESLPYTKSYYIGASNGPRVHEYLHELNEKVLKRYDVMTVGEAPNTNADQALRYTKPENEELNMVFHFDHMHLDYGRYGKFSDVRFKLSELKRVLSKWQDKLAEGWNSLYWSNHDQPRAVTRFGDDGVYRVESAKMLATLLHMMKGTPYIFQGEELGMKNVPFEKVEDYQDIETQYFLQLMKEKGEPESYIKESMYLKSRDNARTPFPWNGDANDGYGFSPSKPWIAYSSDNQFINAESALEDEGSVFYYYKQLIALRHQLPIIVHGDYELINESDSNVYSYLRTYENQMLLVVCSFADKPTYVDLPKELLERSGRCLIHNYPKEPSSLNVKQELQPYEAFVYLFD</sequence>
<evidence type="ECO:0000313" key="15">
    <source>
        <dbReference type="Proteomes" id="UP001212085"/>
    </source>
</evidence>
<dbReference type="SUPFAM" id="SSF51011">
    <property type="entry name" value="Glycosyl hydrolase domain"/>
    <property type="match status" value="1"/>
</dbReference>
<dbReference type="Gene3D" id="3.20.20.80">
    <property type="entry name" value="Glycosidases"/>
    <property type="match status" value="1"/>
</dbReference>
<dbReference type="PANTHER" id="PTHR10357">
    <property type="entry name" value="ALPHA-AMYLASE FAMILY MEMBER"/>
    <property type="match status" value="1"/>
</dbReference>
<dbReference type="GO" id="GO:0009313">
    <property type="term" value="P:oligosaccharide catabolic process"/>
    <property type="evidence" value="ECO:0007669"/>
    <property type="project" value="TreeGrafter"/>
</dbReference>
<evidence type="ECO:0000256" key="1">
    <source>
        <dbReference type="ARBA" id="ARBA00008061"/>
    </source>
</evidence>
<dbReference type="InterPro" id="IPR045857">
    <property type="entry name" value="O16G_dom_2"/>
</dbReference>
<evidence type="ECO:0000256" key="8">
    <source>
        <dbReference type="ARBA" id="ARBA00078103"/>
    </source>
</evidence>
<dbReference type="FunFam" id="2.60.40.1180:FF:000007">
    <property type="entry name" value="Sucrose isomerase"/>
    <property type="match status" value="1"/>
</dbReference>
<evidence type="ECO:0000313" key="14">
    <source>
        <dbReference type="Proteomes" id="UP000471052"/>
    </source>
</evidence>
<reference evidence="12 14" key="1">
    <citation type="submission" date="2019-08" db="EMBL/GenBank/DDBJ databases">
        <title>In-depth cultivation of the pig gut microbiome towards novel bacterial diversity and tailored functional studies.</title>
        <authorList>
            <person name="Wylensek D."/>
            <person name="Hitch T.C.A."/>
            <person name="Clavel T."/>
        </authorList>
    </citation>
    <scope>NUCLEOTIDE SEQUENCE [LARGE SCALE GENOMIC DNA]</scope>
    <source>
        <strain evidence="12 14">BL-178-WT-3A</strain>
    </source>
</reference>